<dbReference type="GeneID" id="28844071"/>
<dbReference type="OrthoDB" id="3439190at2759"/>
<reference evidence="3" key="2">
    <citation type="journal article" date="2018" name="Nat. Commun.">
        <title>Extreme sensitivity to ultraviolet light in the fungal pathogen causing white-nose syndrome of bats.</title>
        <authorList>
            <person name="Palmer J.M."/>
            <person name="Drees K.P."/>
            <person name="Foster J.T."/>
            <person name="Lindner D.L."/>
        </authorList>
    </citation>
    <scope>NUCLEOTIDE SEQUENCE [LARGE SCALE GENOMIC DNA]</scope>
    <source>
        <strain evidence="3">UAMH 10579</strain>
    </source>
</reference>
<sequence length="126" mass="14656">MPDAPATSELREALRVKLPNTYSGNRKELEYFNDDKFPTRESYALWTSSYLRGEALRWIEPFLKDYFRHESTNGSMAATQTMFGSWKGFCKEIRRMFGDIDEIKTAVDHLFALKQTGSTLTYSTEF</sequence>
<dbReference type="STRING" id="342668.A0A1B8G697"/>
<name>A0A1B8G697_9PEZI</name>
<protein>
    <recommendedName>
        <fullName evidence="1">Retrotransposon gag domain-containing protein</fullName>
    </recommendedName>
</protein>
<dbReference type="EMBL" id="KV460299">
    <property type="protein sequence ID" value="OBT91356.1"/>
    <property type="molecule type" value="Genomic_DNA"/>
</dbReference>
<evidence type="ECO:0000313" key="3">
    <source>
        <dbReference type="Proteomes" id="UP000091956"/>
    </source>
</evidence>
<dbReference type="Proteomes" id="UP000091956">
    <property type="component" value="Unassembled WGS sequence"/>
</dbReference>
<organism evidence="2 3">
    <name type="scientific">Pseudogymnoascus verrucosus</name>
    <dbReference type="NCBI Taxonomy" id="342668"/>
    <lineage>
        <taxon>Eukaryota</taxon>
        <taxon>Fungi</taxon>
        <taxon>Dikarya</taxon>
        <taxon>Ascomycota</taxon>
        <taxon>Pezizomycotina</taxon>
        <taxon>Leotiomycetes</taxon>
        <taxon>Thelebolales</taxon>
        <taxon>Thelebolaceae</taxon>
        <taxon>Pseudogymnoascus</taxon>
    </lineage>
</organism>
<evidence type="ECO:0000313" key="2">
    <source>
        <dbReference type="EMBL" id="OBT91356.1"/>
    </source>
</evidence>
<feature type="domain" description="Retrotransposon gag" evidence="1">
    <location>
        <begin position="48"/>
        <end position="126"/>
    </location>
</feature>
<dbReference type="RefSeq" id="XP_018125089.1">
    <property type="nucleotide sequence ID" value="XM_018280078.1"/>
</dbReference>
<proteinExistence type="predicted"/>
<dbReference type="InterPro" id="IPR005162">
    <property type="entry name" value="Retrotrans_gag_dom"/>
</dbReference>
<keyword evidence="3" id="KW-1185">Reference proteome</keyword>
<evidence type="ECO:0000259" key="1">
    <source>
        <dbReference type="Pfam" id="PF03732"/>
    </source>
</evidence>
<gene>
    <name evidence="2" type="ORF">VE01_10685</name>
</gene>
<dbReference type="Pfam" id="PF03732">
    <property type="entry name" value="Retrotrans_gag"/>
    <property type="match status" value="1"/>
</dbReference>
<dbReference type="AlphaFoldDB" id="A0A1B8G697"/>
<accession>A0A1B8G697</accession>
<reference evidence="2 3" key="1">
    <citation type="submission" date="2016-03" db="EMBL/GenBank/DDBJ databases">
        <title>Comparative genomics of Pseudogymnoascus destructans, the fungus causing white-nose syndrome of bats.</title>
        <authorList>
            <person name="Palmer J.M."/>
            <person name="Drees K.P."/>
            <person name="Foster J.T."/>
            <person name="Lindner D.L."/>
        </authorList>
    </citation>
    <scope>NUCLEOTIDE SEQUENCE [LARGE SCALE GENOMIC DNA]</scope>
    <source>
        <strain evidence="2 3">UAMH 10579</strain>
    </source>
</reference>